<organism evidence="2 3">
    <name type="scientific">Coptis chinensis</name>
    <dbReference type="NCBI Taxonomy" id="261450"/>
    <lineage>
        <taxon>Eukaryota</taxon>
        <taxon>Viridiplantae</taxon>
        <taxon>Streptophyta</taxon>
        <taxon>Embryophyta</taxon>
        <taxon>Tracheophyta</taxon>
        <taxon>Spermatophyta</taxon>
        <taxon>Magnoliopsida</taxon>
        <taxon>Ranunculales</taxon>
        <taxon>Ranunculaceae</taxon>
        <taxon>Coptidoideae</taxon>
        <taxon>Coptis</taxon>
    </lineage>
</organism>
<dbReference type="OrthoDB" id="812961at2759"/>
<protein>
    <recommendedName>
        <fullName evidence="1">F-box domain-containing protein</fullName>
    </recommendedName>
</protein>
<dbReference type="AlphaFoldDB" id="A0A835J0T4"/>
<comment type="caution">
    <text evidence="2">The sequence shown here is derived from an EMBL/GenBank/DDBJ whole genome shotgun (WGS) entry which is preliminary data.</text>
</comment>
<dbReference type="Pfam" id="PF00646">
    <property type="entry name" value="F-box"/>
    <property type="match status" value="1"/>
</dbReference>
<dbReference type="Gene3D" id="1.20.1280.50">
    <property type="match status" value="1"/>
</dbReference>
<reference evidence="2 3" key="1">
    <citation type="submission" date="2020-10" db="EMBL/GenBank/DDBJ databases">
        <title>The Coptis chinensis genome and diversification of protoberbering-type alkaloids.</title>
        <authorList>
            <person name="Wang B."/>
            <person name="Shu S."/>
            <person name="Song C."/>
            <person name="Liu Y."/>
        </authorList>
    </citation>
    <scope>NUCLEOTIDE SEQUENCE [LARGE SCALE GENOMIC DNA]</scope>
    <source>
        <strain evidence="2">HL-2020</strain>
        <tissue evidence="2">Leaf</tissue>
    </source>
</reference>
<feature type="domain" description="F-box" evidence="1">
    <location>
        <begin position="15"/>
        <end position="54"/>
    </location>
</feature>
<evidence type="ECO:0000313" key="2">
    <source>
        <dbReference type="EMBL" id="KAF9625817.1"/>
    </source>
</evidence>
<evidence type="ECO:0000313" key="3">
    <source>
        <dbReference type="Proteomes" id="UP000631114"/>
    </source>
</evidence>
<dbReference type="Proteomes" id="UP000631114">
    <property type="component" value="Unassembled WGS sequence"/>
</dbReference>
<sequence>MSDTREKKEVFLNGFSKLPSDIVLDIISRLPLKTICACKWVSKTCNSKLRSCGLICFCPVDKDGYFTEDYVIPPKSPTNHIEPIIDSGSRGDMRIMGSGWELQHGNPI</sequence>
<accession>A0A835J0T4</accession>
<keyword evidence="3" id="KW-1185">Reference proteome</keyword>
<gene>
    <name evidence="2" type="ORF">IFM89_027208</name>
</gene>
<dbReference type="InterPro" id="IPR036047">
    <property type="entry name" value="F-box-like_dom_sf"/>
</dbReference>
<dbReference type="SUPFAM" id="SSF81383">
    <property type="entry name" value="F-box domain"/>
    <property type="match status" value="1"/>
</dbReference>
<dbReference type="InterPro" id="IPR001810">
    <property type="entry name" value="F-box_dom"/>
</dbReference>
<dbReference type="EMBL" id="JADFTS010000001">
    <property type="protein sequence ID" value="KAF9625817.1"/>
    <property type="molecule type" value="Genomic_DNA"/>
</dbReference>
<name>A0A835J0T4_9MAGN</name>
<proteinExistence type="predicted"/>
<evidence type="ECO:0000259" key="1">
    <source>
        <dbReference type="Pfam" id="PF00646"/>
    </source>
</evidence>